<accession>A0A563E646</accession>
<evidence type="ECO:0000313" key="3">
    <source>
        <dbReference type="Proteomes" id="UP000320244"/>
    </source>
</evidence>
<dbReference type="Proteomes" id="UP000320244">
    <property type="component" value="Unassembled WGS sequence"/>
</dbReference>
<dbReference type="EMBL" id="VCQV01000005">
    <property type="protein sequence ID" value="TWP37692.1"/>
    <property type="molecule type" value="Genomic_DNA"/>
</dbReference>
<dbReference type="InterPro" id="IPR029044">
    <property type="entry name" value="Nucleotide-diphossugar_trans"/>
</dbReference>
<dbReference type="GO" id="GO:0016740">
    <property type="term" value="F:transferase activity"/>
    <property type="evidence" value="ECO:0007669"/>
    <property type="project" value="UniProtKB-KW"/>
</dbReference>
<evidence type="ECO:0000313" key="2">
    <source>
        <dbReference type="EMBL" id="TWP37692.1"/>
    </source>
</evidence>
<keyword evidence="2" id="KW-0808">Transferase</keyword>
<dbReference type="Pfam" id="PF00535">
    <property type="entry name" value="Glycos_transf_2"/>
    <property type="match status" value="1"/>
</dbReference>
<reference evidence="2 3" key="2">
    <citation type="submission" date="2019-08" db="EMBL/GenBank/DDBJ databases">
        <title>Jejuicoccus antrihumi gen. nov., sp. nov., a new member of the family Dermacoccaceae isolated from a cave.</title>
        <authorList>
            <person name="Schumann P."/>
            <person name="Kim I.S."/>
        </authorList>
    </citation>
    <scope>NUCLEOTIDE SEQUENCE [LARGE SCALE GENOMIC DNA]</scope>
    <source>
        <strain evidence="2 3">C5-26</strain>
    </source>
</reference>
<organism evidence="2 3">
    <name type="scientific">Leekyejoonella antrihumi</name>
    <dbReference type="NCBI Taxonomy" id="1660198"/>
    <lineage>
        <taxon>Bacteria</taxon>
        <taxon>Bacillati</taxon>
        <taxon>Actinomycetota</taxon>
        <taxon>Actinomycetes</taxon>
        <taxon>Micrococcales</taxon>
        <taxon>Dermacoccaceae</taxon>
        <taxon>Leekyejoonella</taxon>
    </lineage>
</organism>
<dbReference type="OrthoDB" id="2369748at2"/>
<name>A0A563E646_9MICO</name>
<dbReference type="PANTHER" id="PTHR43685:SF12">
    <property type="entry name" value="GLYCOSYL TRANSFERASE FAMILY 2"/>
    <property type="match status" value="1"/>
</dbReference>
<evidence type="ECO:0000259" key="1">
    <source>
        <dbReference type="Pfam" id="PF00535"/>
    </source>
</evidence>
<dbReference type="AlphaFoldDB" id="A0A563E646"/>
<dbReference type="InterPro" id="IPR001173">
    <property type="entry name" value="Glyco_trans_2-like"/>
</dbReference>
<dbReference type="Gene3D" id="3.90.550.10">
    <property type="entry name" value="Spore Coat Polysaccharide Biosynthesis Protein SpsA, Chain A"/>
    <property type="match status" value="1"/>
</dbReference>
<reference evidence="2 3" key="1">
    <citation type="submission" date="2019-05" db="EMBL/GenBank/DDBJ databases">
        <authorList>
            <person name="Lee S.D."/>
        </authorList>
    </citation>
    <scope>NUCLEOTIDE SEQUENCE [LARGE SCALE GENOMIC DNA]</scope>
    <source>
        <strain evidence="2 3">C5-26</strain>
    </source>
</reference>
<gene>
    <name evidence="2" type="ORF">FGL98_05705</name>
</gene>
<protein>
    <submittedName>
        <fullName evidence="2">Glycosyltransferase</fullName>
    </submittedName>
</protein>
<comment type="caution">
    <text evidence="2">The sequence shown here is derived from an EMBL/GenBank/DDBJ whole genome shotgun (WGS) entry which is preliminary data.</text>
</comment>
<dbReference type="InterPro" id="IPR050834">
    <property type="entry name" value="Glycosyltransf_2"/>
</dbReference>
<sequence length="330" mass="35736">MRWAGRNPCITQWWPATSSPAAGQRRAAPADSAPPVSVIVPAYNAQSFLPEQLAALMSQDAAVVREIVVADNGSTDRTHDVAVHVALQDRRIRVVDASGRRGAAHARNVGAAAASGDFFAFCDADDVVAPGWAAALYACARRTGAQFIAGVNDHDTLYPYPVRRWRPAIHPSRPSNDTDGNGFAEACNLGVSRAAFDSVDGFDESLAFAAEDVELSWQLQRAGFRLERCTDAVVYYRDRVTASAAAGQAYRYGRGNTVFLRARDTAVSPWWRLITAALPLMARTPALFGSRRARVTWLRQAAFWAGGVRGLFDTEPPHTRHGVSGQAGLR</sequence>
<dbReference type="SUPFAM" id="SSF53448">
    <property type="entry name" value="Nucleotide-diphospho-sugar transferases"/>
    <property type="match status" value="1"/>
</dbReference>
<proteinExistence type="predicted"/>
<keyword evidence="3" id="KW-1185">Reference proteome</keyword>
<dbReference type="RefSeq" id="WP_146315759.1">
    <property type="nucleotide sequence ID" value="NZ_VCQV01000005.1"/>
</dbReference>
<feature type="domain" description="Glycosyltransferase 2-like" evidence="1">
    <location>
        <begin position="37"/>
        <end position="197"/>
    </location>
</feature>
<dbReference type="PANTHER" id="PTHR43685">
    <property type="entry name" value="GLYCOSYLTRANSFERASE"/>
    <property type="match status" value="1"/>
</dbReference>